<dbReference type="Proteomes" id="UP000006718">
    <property type="component" value="Chromosome 11"/>
</dbReference>
<dbReference type="Ensembl" id="ENSMMUT00000105894.1">
    <property type="protein sequence ID" value="ENSMMUP00000066607.1"/>
    <property type="gene ID" value="ENSMMUG00000059529.1"/>
</dbReference>
<dbReference type="GeneTree" id="ENSGT01150000286943"/>
<evidence type="ECO:0000313" key="1">
    <source>
        <dbReference type="Ensembl" id="ENSMMUP00000066607.1"/>
    </source>
</evidence>
<dbReference type="PANTHER" id="PTHR12138:SF151">
    <property type="entry name" value="SECRETED PROTEIN"/>
    <property type="match status" value="1"/>
</dbReference>
<organism evidence="1 2">
    <name type="scientific">Macaca mulatta</name>
    <name type="common">Rhesus macaque</name>
    <dbReference type="NCBI Taxonomy" id="9544"/>
    <lineage>
        <taxon>Eukaryota</taxon>
        <taxon>Metazoa</taxon>
        <taxon>Chordata</taxon>
        <taxon>Craniata</taxon>
        <taxon>Vertebrata</taxon>
        <taxon>Euteleostomi</taxon>
        <taxon>Mammalia</taxon>
        <taxon>Eutheria</taxon>
        <taxon>Euarchontoglires</taxon>
        <taxon>Primates</taxon>
        <taxon>Haplorrhini</taxon>
        <taxon>Catarrhini</taxon>
        <taxon>Cercopithecidae</taxon>
        <taxon>Cercopithecinae</taxon>
        <taxon>Macaca</taxon>
    </lineage>
</organism>
<reference evidence="1" key="2">
    <citation type="submission" date="2019-01" db="EMBL/GenBank/DDBJ databases">
        <authorList>
            <person name="Graves T."/>
            <person name="Eichler E.E."/>
            <person name="Wilson R.K."/>
        </authorList>
    </citation>
    <scope>NUCLEOTIDE SEQUENCE [LARGE SCALE GENOMIC DNA]</scope>
    <source>
        <strain evidence="1">17573</strain>
    </source>
</reference>
<reference evidence="1" key="3">
    <citation type="submission" date="2025-08" db="UniProtKB">
        <authorList>
            <consortium name="Ensembl"/>
        </authorList>
    </citation>
    <scope>IDENTIFICATION</scope>
    <source>
        <strain evidence="1">17573</strain>
    </source>
</reference>
<evidence type="ECO:0000313" key="2">
    <source>
        <dbReference type="Proteomes" id="UP000006718"/>
    </source>
</evidence>
<dbReference type="VEuPathDB" id="HostDB:ENSMMUG00000059529"/>
<reference evidence="1" key="4">
    <citation type="submission" date="2025-09" db="UniProtKB">
        <authorList>
            <consortium name="Ensembl"/>
        </authorList>
    </citation>
    <scope>IDENTIFICATION</scope>
    <source>
        <strain evidence="1">17573</strain>
    </source>
</reference>
<dbReference type="Bgee" id="ENSMMUG00000059529">
    <property type="expression patterns" value="Expressed in olfactory segment of nasal mucosa"/>
</dbReference>
<dbReference type="PANTHER" id="PTHR12138">
    <property type="entry name" value="PRIMATE-EXPANDED PROTEIN FAMILY"/>
    <property type="match status" value="1"/>
</dbReference>
<protein>
    <submittedName>
        <fullName evidence="1">Uncharacterized protein</fullName>
    </submittedName>
</protein>
<proteinExistence type="predicted"/>
<keyword evidence="2" id="KW-1185">Reference proteome</keyword>
<accession>A0A5F7ZLV4</accession>
<dbReference type="AlphaFoldDB" id="A0A5F7ZLV4"/>
<dbReference type="PRINTS" id="PR02045">
    <property type="entry name" value="F138DOMAIN"/>
</dbReference>
<reference evidence="2" key="1">
    <citation type="journal article" date="2007" name="Science">
        <title>Evolutionary and biomedical insights from the rhesus macaque genome.</title>
        <authorList>
            <person name="Gibbs R.A."/>
            <person name="Rogers J."/>
            <person name="Katze M.G."/>
            <person name="Bumgarner R."/>
            <person name="Weinstock G.M."/>
            <person name="Mardis E.R."/>
            <person name="Remington K.A."/>
            <person name="Strausberg R.L."/>
            <person name="Venter J.C."/>
            <person name="Wilson R.K."/>
            <person name="Batzer M.A."/>
            <person name="Bustamante C.D."/>
            <person name="Eichler E.E."/>
            <person name="Hahn M.W."/>
            <person name="Hardison R.C."/>
            <person name="Makova K.D."/>
            <person name="Miller W."/>
            <person name="Milosavljevic A."/>
            <person name="Palermo R.E."/>
            <person name="Siepel A."/>
            <person name="Sikela J.M."/>
            <person name="Attaway T."/>
            <person name="Bell S."/>
            <person name="Bernard K.E."/>
            <person name="Buhay C.J."/>
            <person name="Chandrabose M.N."/>
            <person name="Dao M."/>
            <person name="Davis C."/>
            <person name="Delehaunty K.D."/>
            <person name="Ding Y."/>
            <person name="Dinh H.H."/>
            <person name="Dugan-Rocha S."/>
            <person name="Fulton L.A."/>
            <person name="Gabisi R.A."/>
            <person name="Garner T.T."/>
            <person name="Godfrey J."/>
            <person name="Hawes A.C."/>
            <person name="Hernandez J."/>
            <person name="Hines S."/>
            <person name="Holder M."/>
            <person name="Hume J."/>
            <person name="Jhangiani S.N."/>
            <person name="Joshi V."/>
            <person name="Khan Z.M."/>
            <person name="Kirkness E.F."/>
            <person name="Cree A."/>
            <person name="Fowler R.G."/>
            <person name="Lee S."/>
            <person name="Lewis L.R."/>
            <person name="Li Z."/>
            <person name="Liu Y.-S."/>
            <person name="Moore S.M."/>
            <person name="Muzny D."/>
            <person name="Nazareth L.V."/>
            <person name="Ngo D.N."/>
            <person name="Okwuonu G.O."/>
            <person name="Pai G."/>
            <person name="Parker D."/>
            <person name="Paul H.A."/>
            <person name="Pfannkoch C."/>
            <person name="Pohl C.S."/>
            <person name="Rogers Y.-H.C."/>
            <person name="Ruiz S.J."/>
            <person name="Sabo A."/>
            <person name="Santibanez J."/>
            <person name="Schneider B.W."/>
            <person name="Smith S.M."/>
            <person name="Sodergren E."/>
            <person name="Svatek A.F."/>
            <person name="Utterback T.R."/>
            <person name="Vattathil S."/>
            <person name="Warren W."/>
            <person name="White C.S."/>
            <person name="Chinwalla A.T."/>
            <person name="Feng Y."/>
            <person name="Halpern A.L."/>
            <person name="Hillier L.W."/>
            <person name="Huang X."/>
            <person name="Minx P."/>
            <person name="Nelson J.O."/>
            <person name="Pepin K.H."/>
            <person name="Qin X."/>
            <person name="Sutton G.G."/>
            <person name="Venter E."/>
            <person name="Walenz B.P."/>
            <person name="Wallis J.W."/>
            <person name="Worley K.C."/>
            <person name="Yang S.-P."/>
            <person name="Jones S.M."/>
            <person name="Marra M.A."/>
            <person name="Rocchi M."/>
            <person name="Schein J.E."/>
            <person name="Baertsch R."/>
            <person name="Clarke L."/>
            <person name="Csuros M."/>
            <person name="Glasscock J."/>
            <person name="Harris R.A."/>
            <person name="Havlak P."/>
            <person name="Jackson A.R."/>
            <person name="Jiang H."/>
            <person name="Liu Y."/>
            <person name="Messina D.N."/>
            <person name="Shen Y."/>
            <person name="Song H.X.-Z."/>
            <person name="Wylie T."/>
            <person name="Zhang L."/>
            <person name="Birney E."/>
            <person name="Han K."/>
            <person name="Konkel M.K."/>
            <person name="Lee J."/>
            <person name="Smit A.F.A."/>
            <person name="Ullmer B."/>
            <person name="Wang H."/>
            <person name="Xing J."/>
            <person name="Burhans R."/>
            <person name="Cheng Z."/>
            <person name="Karro J.E."/>
            <person name="Ma J."/>
            <person name="Raney B."/>
            <person name="She X."/>
            <person name="Cox M.J."/>
            <person name="Demuth J.P."/>
            <person name="Dumas L.J."/>
            <person name="Han S.-G."/>
            <person name="Hopkins J."/>
            <person name="Karimpour-Fard A."/>
            <person name="Kim Y.H."/>
            <person name="Pollack J.R."/>
            <person name="Vinar T."/>
            <person name="Addo-Quaye C."/>
            <person name="Degenhardt J."/>
            <person name="Denby A."/>
            <person name="Hubisz M.J."/>
            <person name="Indap A."/>
            <person name="Kosiol C."/>
            <person name="Lahn B.T."/>
            <person name="Lawson H.A."/>
            <person name="Marklein A."/>
            <person name="Nielsen R."/>
            <person name="Vallender E.J."/>
            <person name="Clark A.G."/>
            <person name="Ferguson B."/>
            <person name="Hernandez R.D."/>
            <person name="Hirani K."/>
            <person name="Kehrer-Sawatzki H."/>
            <person name="Kolb J."/>
            <person name="Patil S."/>
            <person name="Pu L.-L."/>
            <person name="Ren Y."/>
            <person name="Smith D.G."/>
            <person name="Wheeler D.A."/>
            <person name="Schenck I."/>
            <person name="Ball E.V."/>
            <person name="Chen R."/>
            <person name="Cooper D.N."/>
            <person name="Giardine B."/>
            <person name="Hsu F."/>
            <person name="Kent W.J."/>
            <person name="Lesk A."/>
            <person name="Nelson D.L."/>
            <person name="O'brien W.E."/>
            <person name="Pruefer K."/>
            <person name="Stenson P.D."/>
            <person name="Wallace J.C."/>
            <person name="Ke H."/>
            <person name="Liu X.-M."/>
            <person name="Wang P."/>
            <person name="Xiang A.P."/>
            <person name="Yang F."/>
            <person name="Barber G.P."/>
            <person name="Haussler D."/>
            <person name="Karolchik D."/>
            <person name="Kern A.D."/>
            <person name="Kuhn R.M."/>
            <person name="Smith K.E."/>
            <person name="Zwieg A.S."/>
        </authorList>
    </citation>
    <scope>NUCLEOTIDE SEQUENCE [LARGE SCALE GENOMIC DNA]</scope>
    <source>
        <strain evidence="2">17573</strain>
    </source>
</reference>
<sequence>MECSGAISAYCNLCLPGSSHSPASASRAAWTTGMHPCSLIFAETGFHHVAQAGLKLLGSSNPPASVSQSVGITGVNHHSRPEYRFFFFGEAEIYSCCPRLECNGAIWAHRNLRLPRSSDSPASASSVAGITGMCHHAQLILYF</sequence>
<name>A0A5F7ZLV4_MACMU</name>
<dbReference type="InParanoid" id="A0A5F7ZLV4"/>